<dbReference type="KEGG" id="anf:AQPE_3081"/>
<dbReference type="EMBL" id="AP018694">
    <property type="protein sequence ID" value="BBE18911.1"/>
    <property type="molecule type" value="Genomic_DNA"/>
</dbReference>
<sequence>MASIFDVDRRTIERWFDNWEKEGVGSLPITTGRGVKTRLKGLEDVLSEQLEIHSRNLKNVLLHLEEKHNIRICKKTLQNFLKDTRL</sequence>
<evidence type="ECO:0000313" key="1">
    <source>
        <dbReference type="EMBL" id="BBE18911.1"/>
    </source>
</evidence>
<organism evidence="1 2">
    <name type="scientific">Aquipluma nitroreducens</name>
    <dbReference type="NCBI Taxonomy" id="2010828"/>
    <lineage>
        <taxon>Bacteria</taxon>
        <taxon>Pseudomonadati</taxon>
        <taxon>Bacteroidota</taxon>
        <taxon>Bacteroidia</taxon>
        <taxon>Marinilabiliales</taxon>
        <taxon>Prolixibacteraceae</taxon>
        <taxon>Aquipluma</taxon>
    </lineage>
</organism>
<evidence type="ECO:0000313" key="2">
    <source>
        <dbReference type="Proteomes" id="UP001193389"/>
    </source>
</evidence>
<protein>
    <submittedName>
        <fullName evidence="1">Uncharacterized protein</fullName>
    </submittedName>
</protein>
<gene>
    <name evidence="1" type="ORF">AQPE_3081</name>
</gene>
<proteinExistence type="predicted"/>
<accession>A0A5K7SBF4</accession>
<reference evidence="1" key="1">
    <citation type="journal article" date="2020" name="Int. J. Syst. Evol. Microbiol.">
        <title>Aquipluma nitroreducens gen. nov. sp. nov., a novel facultatively anaerobic bacterium isolated from a freshwater lake.</title>
        <authorList>
            <person name="Watanabe M."/>
            <person name="Kojima H."/>
            <person name="Fukui M."/>
        </authorList>
    </citation>
    <scope>NUCLEOTIDE SEQUENCE</scope>
    <source>
        <strain evidence="1">MeG22</strain>
    </source>
</reference>
<keyword evidence="2" id="KW-1185">Reference proteome</keyword>
<dbReference type="AlphaFoldDB" id="A0A5K7SBF4"/>
<dbReference type="Proteomes" id="UP001193389">
    <property type="component" value="Chromosome"/>
</dbReference>
<name>A0A5K7SBF4_9BACT</name>